<dbReference type="SUPFAM" id="SSF82199">
    <property type="entry name" value="SET domain"/>
    <property type="match status" value="1"/>
</dbReference>
<dbReference type="PANTHER" id="PTHR37162:SF1">
    <property type="entry name" value="BED-TYPE DOMAIN-CONTAINING PROTEIN"/>
    <property type="match status" value="1"/>
</dbReference>
<accession>A0A6G0TC24</accession>
<dbReference type="InterPro" id="IPR001214">
    <property type="entry name" value="SET_dom"/>
</dbReference>
<dbReference type="GO" id="GO:0008170">
    <property type="term" value="F:N-methyltransferase activity"/>
    <property type="evidence" value="ECO:0007669"/>
    <property type="project" value="UniProtKB-ARBA"/>
</dbReference>
<dbReference type="GO" id="GO:0008276">
    <property type="term" value="F:protein methyltransferase activity"/>
    <property type="evidence" value="ECO:0007669"/>
    <property type="project" value="UniProtKB-ARBA"/>
</dbReference>
<dbReference type="GO" id="GO:0008757">
    <property type="term" value="F:S-adenosylmethionine-dependent methyltransferase activity"/>
    <property type="evidence" value="ECO:0007669"/>
    <property type="project" value="UniProtKB-ARBA"/>
</dbReference>
<keyword evidence="3" id="KW-1185">Reference proteome</keyword>
<dbReference type="PROSITE" id="PS50280">
    <property type="entry name" value="SET"/>
    <property type="match status" value="1"/>
</dbReference>
<protein>
    <recommendedName>
        <fullName evidence="1">SET domain-containing protein</fullName>
    </recommendedName>
</protein>
<dbReference type="InterPro" id="IPR046341">
    <property type="entry name" value="SET_dom_sf"/>
</dbReference>
<gene>
    <name evidence="2" type="ORF">AGLY_012383</name>
</gene>
<reference evidence="2 3" key="1">
    <citation type="submission" date="2019-08" db="EMBL/GenBank/DDBJ databases">
        <title>The genome of the soybean aphid Biotype 1, its phylome, world population structure and adaptation to the North American continent.</title>
        <authorList>
            <person name="Giordano R."/>
            <person name="Donthu R.K."/>
            <person name="Hernandez A.G."/>
            <person name="Wright C.L."/>
            <person name="Zimin A.V."/>
        </authorList>
    </citation>
    <scope>NUCLEOTIDE SEQUENCE [LARGE SCALE GENOMIC DNA]</scope>
    <source>
        <tissue evidence="2">Whole aphids</tissue>
    </source>
</reference>
<proteinExistence type="predicted"/>
<evidence type="ECO:0000313" key="2">
    <source>
        <dbReference type="EMBL" id="KAE9528808.1"/>
    </source>
</evidence>
<dbReference type="Gene3D" id="2.170.270.10">
    <property type="entry name" value="SET domain"/>
    <property type="match status" value="1"/>
</dbReference>
<dbReference type="PANTHER" id="PTHR37162">
    <property type="entry name" value="HAT FAMILY DIMERISATION DOMAINCONTAINING PROTEIN-RELATED"/>
    <property type="match status" value="1"/>
</dbReference>
<dbReference type="Pfam" id="PF00856">
    <property type="entry name" value="SET"/>
    <property type="match status" value="1"/>
</dbReference>
<dbReference type="SUPFAM" id="SSF53098">
    <property type="entry name" value="Ribonuclease H-like"/>
    <property type="match status" value="1"/>
</dbReference>
<feature type="domain" description="SET" evidence="1">
    <location>
        <begin position="92"/>
        <end position="205"/>
    </location>
</feature>
<comment type="caution">
    <text evidence="2">The sequence shown here is derived from an EMBL/GenBank/DDBJ whole genome shotgun (WGS) entry which is preliminary data.</text>
</comment>
<dbReference type="EMBL" id="VYZN01000048">
    <property type="protein sequence ID" value="KAE9528808.1"/>
    <property type="molecule type" value="Genomic_DNA"/>
</dbReference>
<organism evidence="2 3">
    <name type="scientific">Aphis glycines</name>
    <name type="common">Soybean aphid</name>
    <dbReference type="NCBI Taxonomy" id="307491"/>
    <lineage>
        <taxon>Eukaryota</taxon>
        <taxon>Metazoa</taxon>
        <taxon>Ecdysozoa</taxon>
        <taxon>Arthropoda</taxon>
        <taxon>Hexapoda</taxon>
        <taxon>Insecta</taxon>
        <taxon>Pterygota</taxon>
        <taxon>Neoptera</taxon>
        <taxon>Paraneoptera</taxon>
        <taxon>Hemiptera</taxon>
        <taxon>Sternorrhyncha</taxon>
        <taxon>Aphidomorpha</taxon>
        <taxon>Aphidoidea</taxon>
        <taxon>Aphididae</taxon>
        <taxon>Aphidini</taxon>
        <taxon>Aphis</taxon>
        <taxon>Aphis</taxon>
    </lineage>
</organism>
<dbReference type="Proteomes" id="UP000475862">
    <property type="component" value="Unassembled WGS sequence"/>
</dbReference>
<evidence type="ECO:0000259" key="1">
    <source>
        <dbReference type="PROSITE" id="PS50280"/>
    </source>
</evidence>
<dbReference type="InterPro" id="IPR012337">
    <property type="entry name" value="RNaseH-like_sf"/>
</dbReference>
<name>A0A6G0TC24_APHGL</name>
<dbReference type="OrthoDB" id="6625780at2759"/>
<evidence type="ECO:0000313" key="3">
    <source>
        <dbReference type="Proteomes" id="UP000475862"/>
    </source>
</evidence>
<dbReference type="AlphaFoldDB" id="A0A6G0TC24"/>
<sequence length="782" mass="90022">MLIQFIFPMPIEPFTTLEAVEAITHQDMHKSIVLANIDDTYSAAYLNPVLGVKTHKMALQLKSEVIPKPIHNRIASIHQAMYEAAVSKDSRVKFVLCNYLPDHELYKAIIVVSKCFIPKRTILFETGGQYFPIDQNLIITGVNDFSIIYSGKATKKVPHMLLGPISYVNNSCVPNCIFEPHADGKTYLKAVNDILTGEEIIVQYSIEYYGDANAKCLCTVCSTIYDQFSVVEDIIKLCNAQCCQMKFITSSSDDDGPNMRSKLGPKKKPYTPIFKEEWKKHQEFAPWLCKGKTDIYFHCKFCFNDYLGGLSAIKRHSKSDKHRDNAKSISVSNSINKLPKLVQYTSNEEKRKQAEIRLAMFISEHNIALRTSDHLIRDDFLCLLQIASATAVNIFEKIKNFFIEHNKPYRDNLVGFASDGANTMFGSKHSVKTLLEEDVPGIFVMKCICNSLALCTSYACEKLPNSIQELVRNVYNYMKQSFKRLSEFNEFQVFINSKPHKLLQPSQTRWLSLNSCVKRVLEQYDALKLYFLEFALPILVDLNVIFQSTKPKIHELYNKMEVVYKTILEFYIKPEYLRLNDISKIQYRNPINFLPSEKVYLGGTCSVALENNHSIPKAAQERFRNNCLNLCCHQIFKRFPFNSPNVQFLKSLSFLNPNQIKDISLIASISSKFPKLNFNLNAIDREWRQLRNENLNFNDEMIEFWKTVKSIKINDEEVYPLINTLVFHVLLLPHSSACVERLFSCINLNKTKTRNRLSTETLTGILLSNNFLNRQNKCFLIN</sequence>